<dbReference type="InterPro" id="IPR009014">
    <property type="entry name" value="Transketo_C/PFOR_II"/>
</dbReference>
<dbReference type="EMBL" id="JAAIKC010000013">
    <property type="protein sequence ID" value="NEW09119.1"/>
    <property type="molecule type" value="Genomic_DNA"/>
</dbReference>
<name>A0A6G4A5N7_9BACL</name>
<comment type="caution">
    <text evidence="2">The sequence shown here is derived from an EMBL/GenBank/DDBJ whole genome shotgun (WGS) entry which is preliminary data.</text>
</comment>
<sequence length="57" mass="6465">MVIEMAYPTGWEELTDGDSFVVGIRKFGASAKADKVIREYGFTAEAIVQQIKMKYFQ</sequence>
<dbReference type="RefSeq" id="WP_205516958.1">
    <property type="nucleotide sequence ID" value="NZ_JAAIKC010000013.1"/>
</dbReference>
<reference evidence="2" key="1">
    <citation type="submission" date="2020-02" db="EMBL/GenBank/DDBJ databases">
        <authorList>
            <person name="Shen X.-R."/>
            <person name="Zhang Y.-X."/>
        </authorList>
    </citation>
    <scope>NUCLEOTIDE SEQUENCE</scope>
    <source>
        <strain evidence="2">SYP-B3998</strain>
    </source>
</reference>
<dbReference type="AlphaFoldDB" id="A0A6G4A5N7"/>
<dbReference type="InterPro" id="IPR055152">
    <property type="entry name" value="Transketolase-like_C_2"/>
</dbReference>
<gene>
    <name evidence="2" type="ORF">GK047_24390</name>
</gene>
<proteinExistence type="predicted"/>
<dbReference type="Pfam" id="PF22613">
    <property type="entry name" value="Transketolase_C_1"/>
    <property type="match status" value="1"/>
</dbReference>
<accession>A0A6G4A5N7</accession>
<feature type="domain" description="Transketolase-like C-terminal" evidence="1">
    <location>
        <begin position="2"/>
        <end position="43"/>
    </location>
</feature>
<protein>
    <recommendedName>
        <fullName evidence="1">Transketolase-like C-terminal domain-containing protein</fullName>
    </recommendedName>
</protein>
<evidence type="ECO:0000313" key="2">
    <source>
        <dbReference type="EMBL" id="NEW09119.1"/>
    </source>
</evidence>
<organism evidence="2">
    <name type="scientific">Paenibacillus sp. SYP-B3998</name>
    <dbReference type="NCBI Taxonomy" id="2678564"/>
    <lineage>
        <taxon>Bacteria</taxon>
        <taxon>Bacillati</taxon>
        <taxon>Bacillota</taxon>
        <taxon>Bacilli</taxon>
        <taxon>Bacillales</taxon>
        <taxon>Paenibacillaceae</taxon>
        <taxon>Paenibacillus</taxon>
    </lineage>
</organism>
<evidence type="ECO:0000259" key="1">
    <source>
        <dbReference type="Pfam" id="PF22613"/>
    </source>
</evidence>
<dbReference type="SUPFAM" id="SSF52922">
    <property type="entry name" value="TK C-terminal domain-like"/>
    <property type="match status" value="1"/>
</dbReference>
<dbReference type="Gene3D" id="3.40.50.920">
    <property type="match status" value="1"/>
</dbReference>